<protein>
    <recommendedName>
        <fullName evidence="3">Increased recombination centers protein 6</fullName>
    </recommendedName>
</protein>
<comment type="caution">
    <text evidence="1">The sequence shown here is derived from an EMBL/GenBank/DDBJ whole genome shotgun (WGS) entry which is preliminary data.</text>
</comment>
<dbReference type="GO" id="GO:0030674">
    <property type="term" value="F:protein-macromolecule adaptor activity"/>
    <property type="evidence" value="ECO:0007669"/>
    <property type="project" value="TreeGrafter"/>
</dbReference>
<dbReference type="Pfam" id="PF10199">
    <property type="entry name" value="Adaptin_binding"/>
    <property type="match status" value="1"/>
</dbReference>
<dbReference type="OrthoDB" id="10261384at2759"/>
<gene>
    <name evidence="1" type="ORF">KVT40_000406</name>
</gene>
<proteinExistence type="predicted"/>
<dbReference type="GO" id="GO:0016192">
    <property type="term" value="P:vesicle-mediated transport"/>
    <property type="evidence" value="ECO:0007669"/>
    <property type="project" value="InterPro"/>
</dbReference>
<keyword evidence="2" id="KW-1185">Reference proteome</keyword>
<reference evidence="1" key="1">
    <citation type="submission" date="2021-07" db="EMBL/GenBank/DDBJ databases">
        <title>Elsinoe batatas strain:CRI-CJ2 Genome sequencing and assembly.</title>
        <authorList>
            <person name="Huang L."/>
        </authorList>
    </citation>
    <scope>NUCLEOTIDE SEQUENCE</scope>
    <source>
        <strain evidence="1">CRI-CJ2</strain>
    </source>
</reference>
<accession>A0A8K0LBB5</accession>
<dbReference type="Gene3D" id="3.40.50.11960">
    <property type="match status" value="1"/>
</dbReference>
<evidence type="ECO:0008006" key="3">
    <source>
        <dbReference type="Google" id="ProtNLM"/>
    </source>
</evidence>
<evidence type="ECO:0000313" key="1">
    <source>
        <dbReference type="EMBL" id="KAG8631266.1"/>
    </source>
</evidence>
<name>A0A8K0LBB5_9PEZI</name>
<dbReference type="InterPro" id="IPR034627">
    <property type="entry name" value="Irc6"/>
</dbReference>
<dbReference type="PANTHER" id="PTHR28043">
    <property type="entry name" value="INCREASED RECOMBINATION CENTERS PROTEIN 6"/>
    <property type="match status" value="1"/>
</dbReference>
<organism evidence="1 2">
    <name type="scientific">Elsinoe batatas</name>
    <dbReference type="NCBI Taxonomy" id="2601811"/>
    <lineage>
        <taxon>Eukaryota</taxon>
        <taxon>Fungi</taxon>
        <taxon>Dikarya</taxon>
        <taxon>Ascomycota</taxon>
        <taxon>Pezizomycotina</taxon>
        <taxon>Dothideomycetes</taxon>
        <taxon>Dothideomycetidae</taxon>
        <taxon>Myriangiales</taxon>
        <taxon>Elsinoaceae</taxon>
        <taxon>Elsinoe</taxon>
    </lineage>
</organism>
<dbReference type="EMBL" id="JAESVG020000001">
    <property type="protein sequence ID" value="KAG8631266.1"/>
    <property type="molecule type" value="Genomic_DNA"/>
</dbReference>
<dbReference type="Proteomes" id="UP000809789">
    <property type="component" value="Unassembled WGS sequence"/>
</dbReference>
<sequence>MNIEHPRRLLVVGRPHCDLSGLIKNLTGSRPTQDASGSIAGSIHEWHLTTPYYTTNIPIWIDEIVDLDQWRAEFSKPEAREVIEALGGWIYCFDKVAPSSTESQGVIEDEALAGMKAIESVISKACGYNWEGMKLAVAMSPQTTKVASLTSSREELEDLCMDHGFEFIDADATGKNEFGEAQGLDRIRESVETNDWSAAAVTDEDEDTAGSFADEQAQMNAELWGLKASLLVEDDDDDDAGPIREDLEVDNLEGLMQQAMAIREQGADMPLEERKRFAAKAIDDLMKNV</sequence>
<dbReference type="PANTHER" id="PTHR28043:SF1">
    <property type="entry name" value="INCREASED RECOMBINATION CENTERS PROTEIN 6"/>
    <property type="match status" value="1"/>
</dbReference>
<dbReference type="AlphaFoldDB" id="A0A8K0LBB5"/>
<evidence type="ECO:0000313" key="2">
    <source>
        <dbReference type="Proteomes" id="UP000809789"/>
    </source>
</evidence>